<evidence type="ECO:0000256" key="1">
    <source>
        <dbReference type="ARBA" id="ARBA00020059"/>
    </source>
</evidence>
<keyword evidence="5" id="KW-0560">Oxidoreductase</keyword>
<dbReference type="CDD" id="cd02974">
    <property type="entry name" value="AhpF_NTD_N"/>
    <property type="match status" value="1"/>
</dbReference>
<evidence type="ECO:0000313" key="6">
    <source>
        <dbReference type="Proteomes" id="UP000254545"/>
    </source>
</evidence>
<dbReference type="Pfam" id="PF13192">
    <property type="entry name" value="Thioredoxin_3"/>
    <property type="match status" value="1"/>
</dbReference>
<feature type="domain" description="Thioredoxin-like fold" evidence="4">
    <location>
        <begin position="126"/>
        <end position="194"/>
    </location>
</feature>
<evidence type="ECO:0000259" key="4">
    <source>
        <dbReference type="Pfam" id="PF13192"/>
    </source>
</evidence>
<reference evidence="5 6" key="1">
    <citation type="submission" date="2018-06" db="EMBL/GenBank/DDBJ databases">
        <authorList>
            <consortium name="Pathogen Informatics"/>
            <person name="Doyle S."/>
        </authorList>
    </citation>
    <scope>NUCLEOTIDE SEQUENCE [LARGE SCALE GENOMIC DNA]</scope>
    <source>
        <strain evidence="5 6">NCTC9177</strain>
    </source>
</reference>
<comment type="function">
    <text evidence="3">Serves to protect the cell against DNA damage by alkyl hydroperoxides. It can use either NADH or NADPH as electron donor for direct reduction of redox dyes or of alkyl hydroperoxides when combined with the AhpC protein.</text>
</comment>
<dbReference type="InterPro" id="IPR044142">
    <property type="entry name" value="AhpF_NTD_N"/>
</dbReference>
<organism evidence="5 6">
    <name type="scientific">Klebsiella variicola</name>
    <dbReference type="NCBI Taxonomy" id="244366"/>
    <lineage>
        <taxon>Bacteria</taxon>
        <taxon>Pseudomonadati</taxon>
        <taxon>Pseudomonadota</taxon>
        <taxon>Gammaproteobacteria</taxon>
        <taxon>Enterobacterales</taxon>
        <taxon>Enterobacteriaceae</taxon>
        <taxon>Klebsiella/Raoultella group</taxon>
        <taxon>Klebsiella</taxon>
        <taxon>Klebsiella pneumoniae complex</taxon>
    </lineage>
</organism>
<protein>
    <recommendedName>
        <fullName evidence="1">Alkyl hydroperoxide reductase subunit F</fullName>
    </recommendedName>
</protein>
<evidence type="ECO:0000313" key="5">
    <source>
        <dbReference type="EMBL" id="STS89115.1"/>
    </source>
</evidence>
<dbReference type="FunFam" id="3.40.30.80:FF:000001">
    <property type="entry name" value="Alkyl hydroperoxide reductase subunit F"/>
    <property type="match status" value="1"/>
</dbReference>
<dbReference type="InterPro" id="IPR012336">
    <property type="entry name" value="Thioredoxin-like_fold"/>
</dbReference>
<gene>
    <name evidence="5" type="primary">ahpF_1</name>
    <name evidence="5" type="ORF">NCTC9177_02977</name>
</gene>
<dbReference type="Gene3D" id="3.40.30.80">
    <property type="match status" value="1"/>
</dbReference>
<evidence type="ECO:0000256" key="3">
    <source>
        <dbReference type="ARBA" id="ARBA00024806"/>
    </source>
</evidence>
<dbReference type="Proteomes" id="UP000254545">
    <property type="component" value="Unassembled WGS sequence"/>
</dbReference>
<dbReference type="PANTHER" id="PTHR37170">
    <property type="entry name" value="GLUTAREDOXIN-RELATED"/>
    <property type="match status" value="1"/>
</dbReference>
<sequence>MLDTNMKTQLKAYLEKLTKPVELIATLDDSAKSAEIKELLAEIAELSDKVTFKEDNTLAVRKPSFLITNPGSDQGPRFAGSPLGHEFTSLVLALLWTGGHPSKEAQSLLEQIRDIDGDFEFETYYSLSCHNCPDVVQALNLMSVLNPRIKHTAIDGGTFQNEITDRNVMGVPAVYLNGQEFGQGRMTLTEIVAKVDTGAENAQRKS</sequence>
<dbReference type="CDD" id="cd03026">
    <property type="entry name" value="AhpF_NTD_C"/>
    <property type="match status" value="1"/>
</dbReference>
<accession>A0A7H4MFL5</accession>
<dbReference type="PANTHER" id="PTHR37170:SF1">
    <property type="entry name" value="GLUTAREDOXIN-LIKE PROTEIN"/>
    <property type="match status" value="1"/>
</dbReference>
<evidence type="ECO:0000256" key="2">
    <source>
        <dbReference type="ARBA" id="ARBA00022857"/>
    </source>
</evidence>
<comment type="caution">
    <text evidence="5">The sequence shown here is derived from an EMBL/GenBank/DDBJ whole genome shotgun (WGS) entry which is preliminary data.</text>
</comment>
<dbReference type="SUPFAM" id="SSF52833">
    <property type="entry name" value="Thioredoxin-like"/>
    <property type="match status" value="2"/>
</dbReference>
<dbReference type="PROSITE" id="PS51354">
    <property type="entry name" value="GLUTAREDOXIN_2"/>
    <property type="match status" value="1"/>
</dbReference>
<proteinExistence type="predicted"/>
<dbReference type="InterPro" id="IPR044141">
    <property type="entry name" value="AhpF_NTD_C"/>
</dbReference>
<dbReference type="EMBL" id="UGKR01000003">
    <property type="protein sequence ID" value="STS89115.1"/>
    <property type="molecule type" value="Genomic_DNA"/>
</dbReference>
<dbReference type="GO" id="GO:0016491">
    <property type="term" value="F:oxidoreductase activity"/>
    <property type="evidence" value="ECO:0007669"/>
    <property type="project" value="UniProtKB-KW"/>
</dbReference>
<name>A0A7H4MFL5_KLEVA</name>
<dbReference type="InterPro" id="IPR036249">
    <property type="entry name" value="Thioredoxin-like_sf"/>
</dbReference>
<keyword evidence="2" id="KW-0521">NADP</keyword>
<dbReference type="AlphaFoldDB" id="A0A7H4MFL5"/>